<feature type="region of interest" description="Disordered" evidence="1">
    <location>
        <begin position="408"/>
        <end position="473"/>
    </location>
</feature>
<dbReference type="Proteomes" id="UP001597145">
    <property type="component" value="Unassembled WGS sequence"/>
</dbReference>
<organism evidence="3 4">
    <name type="scientific">Pseudonocardia aurantiaca</name>
    <dbReference type="NCBI Taxonomy" id="75290"/>
    <lineage>
        <taxon>Bacteria</taxon>
        <taxon>Bacillati</taxon>
        <taxon>Actinomycetota</taxon>
        <taxon>Actinomycetes</taxon>
        <taxon>Pseudonocardiales</taxon>
        <taxon>Pseudonocardiaceae</taxon>
        <taxon>Pseudonocardia</taxon>
    </lineage>
</organism>
<feature type="region of interest" description="Disordered" evidence="1">
    <location>
        <begin position="214"/>
        <end position="263"/>
    </location>
</feature>
<feature type="compositionally biased region" description="Gly residues" evidence="1">
    <location>
        <begin position="238"/>
        <end position="256"/>
    </location>
</feature>
<evidence type="ECO:0000313" key="3">
    <source>
        <dbReference type="EMBL" id="MFD1530072.1"/>
    </source>
</evidence>
<keyword evidence="2" id="KW-0812">Transmembrane</keyword>
<feature type="region of interest" description="Disordered" evidence="1">
    <location>
        <begin position="26"/>
        <end position="50"/>
    </location>
</feature>
<evidence type="ECO:0000313" key="4">
    <source>
        <dbReference type="Proteomes" id="UP001597145"/>
    </source>
</evidence>
<feature type="compositionally biased region" description="Low complexity" evidence="1">
    <location>
        <begin position="223"/>
        <end position="232"/>
    </location>
</feature>
<protein>
    <submittedName>
        <fullName evidence="3">Uncharacterized protein</fullName>
    </submittedName>
</protein>
<keyword evidence="4" id="KW-1185">Reference proteome</keyword>
<feature type="compositionally biased region" description="Basic and acidic residues" evidence="1">
    <location>
        <begin position="62"/>
        <end position="71"/>
    </location>
</feature>
<feature type="transmembrane region" description="Helical" evidence="2">
    <location>
        <begin position="94"/>
        <end position="116"/>
    </location>
</feature>
<dbReference type="RefSeq" id="WP_343976663.1">
    <property type="nucleotide sequence ID" value="NZ_BAAAJG010000008.1"/>
</dbReference>
<dbReference type="EMBL" id="JBHUCP010000007">
    <property type="protein sequence ID" value="MFD1530072.1"/>
    <property type="molecule type" value="Genomic_DNA"/>
</dbReference>
<keyword evidence="2" id="KW-1133">Transmembrane helix</keyword>
<keyword evidence="2" id="KW-0472">Membrane</keyword>
<gene>
    <name evidence="3" type="ORF">ACFSCY_11520</name>
</gene>
<reference evidence="4" key="1">
    <citation type="journal article" date="2019" name="Int. J. Syst. Evol. Microbiol.">
        <title>The Global Catalogue of Microorganisms (GCM) 10K type strain sequencing project: providing services to taxonomists for standard genome sequencing and annotation.</title>
        <authorList>
            <consortium name="The Broad Institute Genomics Platform"/>
            <consortium name="The Broad Institute Genome Sequencing Center for Infectious Disease"/>
            <person name="Wu L."/>
            <person name="Ma J."/>
        </authorList>
    </citation>
    <scope>NUCLEOTIDE SEQUENCE [LARGE SCALE GENOMIC DNA]</scope>
    <source>
        <strain evidence="4">JCM 12165</strain>
    </source>
</reference>
<accession>A0ABW4FIF6</accession>
<name>A0ABW4FIF6_9PSEU</name>
<evidence type="ECO:0000256" key="2">
    <source>
        <dbReference type="SAM" id="Phobius"/>
    </source>
</evidence>
<feature type="region of interest" description="Disordered" evidence="1">
    <location>
        <begin position="120"/>
        <end position="139"/>
    </location>
</feature>
<sequence length="486" mass="48285">MAPFVRAHPSSPRTPATVTVAELLARQDAGTGPEAVGAPEGDPLDADDVPTEPISVAALLRREGCGPHTADRPLLPRGHSRPVTPPPGRSRRNLGTVTAAAGVLFAAGAVFGTALVDNTLRRPTHPPDSVTNTPAGEQGGAGEALRAFIAEPDAGTLVSGGTLATLLFADAIPGSATGALEGADPFGGAIDRHRVVWADGQGTGAGPTYRANVFPIGKPPDSAGPVAPADGTPPGGTPPSGGTPGGEAGGPGGGGPDTPARAPTVVLPLPEVSTPPVEIPGGTADVPVVGRVRTPVATISEARVAPPQVALTAGAGKAEVASSPAAVGTPDLRLSEAEAGPLRVSRAEVAVPDVEVSAARVTASAGSPPEVALPSVKVSGAELATPDVELGDVKVKLPDVKLPDVEVPAVRLGGDHSGADTGETAEETDEATDETAEETDDTAEETDDAVEETVETVDETVRETTESITSTVRSLGEAAAAALDQD</sequence>
<feature type="compositionally biased region" description="Acidic residues" evidence="1">
    <location>
        <begin position="423"/>
        <end position="458"/>
    </location>
</feature>
<comment type="caution">
    <text evidence="3">The sequence shown here is derived from an EMBL/GenBank/DDBJ whole genome shotgun (WGS) entry which is preliminary data.</text>
</comment>
<proteinExistence type="predicted"/>
<evidence type="ECO:0000256" key="1">
    <source>
        <dbReference type="SAM" id="MobiDB-lite"/>
    </source>
</evidence>
<feature type="region of interest" description="Disordered" evidence="1">
    <location>
        <begin position="62"/>
        <end position="92"/>
    </location>
</feature>